<dbReference type="SUPFAM" id="SSF88946">
    <property type="entry name" value="Sigma2 domain of RNA polymerase sigma factors"/>
    <property type="match status" value="1"/>
</dbReference>
<dbReference type="InterPro" id="IPR039425">
    <property type="entry name" value="RNA_pol_sigma-70-like"/>
</dbReference>
<dbReference type="GO" id="GO:0003677">
    <property type="term" value="F:DNA binding"/>
    <property type="evidence" value="ECO:0007669"/>
    <property type="project" value="UniProtKB-KW"/>
</dbReference>
<evidence type="ECO:0000256" key="2">
    <source>
        <dbReference type="ARBA" id="ARBA00023015"/>
    </source>
</evidence>
<dbReference type="AlphaFoldDB" id="A0A0A5FV11"/>
<dbReference type="Proteomes" id="UP000030403">
    <property type="component" value="Unassembled WGS sequence"/>
</dbReference>
<dbReference type="InterPro" id="IPR013325">
    <property type="entry name" value="RNA_pol_sigma_r2"/>
</dbReference>
<evidence type="ECO:0000313" key="7">
    <source>
        <dbReference type="EMBL" id="KGX84616.1"/>
    </source>
</evidence>
<evidence type="ECO:0000256" key="1">
    <source>
        <dbReference type="ARBA" id="ARBA00010641"/>
    </source>
</evidence>
<dbReference type="STRING" id="1385511.GCA_000425225_01998"/>
<evidence type="ECO:0000256" key="5">
    <source>
        <dbReference type="ARBA" id="ARBA00023163"/>
    </source>
</evidence>
<dbReference type="InterPro" id="IPR013324">
    <property type="entry name" value="RNA_pol_sigma_r3/r4-like"/>
</dbReference>
<sequence length="152" mass="17498">MKDEYGNSCIAMLCLAEGIQFMINQIIEAYRVELKKYCYTLAGTPWDGNDLYQNAVVKLLKNPNPIETHPNPKGYMFKTATNVWRDTLRKSKWEEITSEDAIELPILDNSLLETIEVLLTYLSFKQSSTFLLVEYYGFSMVEVAEMLNMTEG</sequence>
<keyword evidence="8" id="KW-1185">Reference proteome</keyword>
<evidence type="ECO:0000313" key="8">
    <source>
        <dbReference type="Proteomes" id="UP000030403"/>
    </source>
</evidence>
<dbReference type="InterPro" id="IPR007627">
    <property type="entry name" value="RNA_pol_sigma70_r2"/>
</dbReference>
<dbReference type="SUPFAM" id="SSF88659">
    <property type="entry name" value="Sigma3 and sigma4 domains of RNA polymerase sigma factors"/>
    <property type="match status" value="1"/>
</dbReference>
<dbReference type="PANTHER" id="PTHR43133:SF8">
    <property type="entry name" value="RNA POLYMERASE SIGMA FACTOR HI_1459-RELATED"/>
    <property type="match status" value="1"/>
</dbReference>
<evidence type="ECO:0000256" key="3">
    <source>
        <dbReference type="ARBA" id="ARBA00023082"/>
    </source>
</evidence>
<dbReference type="Gene3D" id="1.20.140.160">
    <property type="match status" value="1"/>
</dbReference>
<dbReference type="GO" id="GO:0006352">
    <property type="term" value="P:DNA-templated transcription initiation"/>
    <property type="evidence" value="ECO:0007669"/>
    <property type="project" value="InterPro"/>
</dbReference>
<proteinExistence type="inferred from homology"/>
<evidence type="ECO:0000259" key="6">
    <source>
        <dbReference type="Pfam" id="PF04542"/>
    </source>
</evidence>
<accession>A0A0A5FV11</accession>
<name>A0A0A5FV11_9BACI</name>
<evidence type="ECO:0000256" key="4">
    <source>
        <dbReference type="ARBA" id="ARBA00023125"/>
    </source>
</evidence>
<keyword evidence="5" id="KW-0804">Transcription</keyword>
<comment type="caution">
    <text evidence="7">The sequence shown here is derived from an EMBL/GenBank/DDBJ whole genome shotgun (WGS) entry which is preliminary data.</text>
</comment>
<dbReference type="eggNOG" id="COG1595">
    <property type="taxonomic scope" value="Bacteria"/>
</dbReference>
<keyword evidence="2" id="KW-0805">Transcription regulation</keyword>
<protein>
    <recommendedName>
        <fullName evidence="6">RNA polymerase sigma-70 region 2 domain-containing protein</fullName>
    </recommendedName>
</protein>
<comment type="similarity">
    <text evidence="1">Belongs to the sigma-70 factor family. ECF subfamily.</text>
</comment>
<keyword evidence="4" id="KW-0238">DNA-binding</keyword>
<dbReference type="OrthoDB" id="2381154at2"/>
<dbReference type="GO" id="GO:0016987">
    <property type="term" value="F:sigma factor activity"/>
    <property type="evidence" value="ECO:0007669"/>
    <property type="project" value="UniProtKB-KW"/>
</dbReference>
<feature type="domain" description="RNA polymerase sigma-70 region 2" evidence="6">
    <location>
        <begin position="27"/>
        <end position="93"/>
    </location>
</feature>
<keyword evidence="3" id="KW-0731">Sigma factor</keyword>
<reference evidence="7 8" key="1">
    <citation type="submission" date="2013-08" db="EMBL/GenBank/DDBJ databases">
        <authorList>
            <person name="Huang J."/>
            <person name="Wang G."/>
        </authorList>
    </citation>
    <scope>NUCLEOTIDE SEQUENCE [LARGE SCALE GENOMIC DNA]</scope>
    <source>
        <strain evidence="7 8">BH030004</strain>
    </source>
</reference>
<organism evidence="7 8">
    <name type="scientific">Pontibacillus marinus BH030004 = DSM 16465</name>
    <dbReference type="NCBI Taxonomy" id="1385511"/>
    <lineage>
        <taxon>Bacteria</taxon>
        <taxon>Bacillati</taxon>
        <taxon>Bacillota</taxon>
        <taxon>Bacilli</taxon>
        <taxon>Bacillales</taxon>
        <taxon>Bacillaceae</taxon>
        <taxon>Pontibacillus</taxon>
    </lineage>
</organism>
<gene>
    <name evidence="7" type="ORF">N783_16500</name>
</gene>
<dbReference type="Pfam" id="PF04542">
    <property type="entry name" value="Sigma70_r2"/>
    <property type="match status" value="1"/>
</dbReference>
<dbReference type="EMBL" id="AVPF01000052">
    <property type="protein sequence ID" value="KGX84616.1"/>
    <property type="molecule type" value="Genomic_DNA"/>
</dbReference>
<dbReference type="PANTHER" id="PTHR43133">
    <property type="entry name" value="RNA POLYMERASE ECF-TYPE SIGMA FACTO"/>
    <property type="match status" value="1"/>
</dbReference>